<feature type="transmembrane region" description="Helical" evidence="4">
    <location>
        <begin position="204"/>
        <end position="226"/>
    </location>
</feature>
<keyword evidence="4" id="KW-0472">Membrane</keyword>
<sequence>MNCRTHAMRWFRRPRLVLRLTIGRKLAAVLALLAVVTALVSAFGYLQIAQEQERAEQVEGIWSGALHAQSLARAIEHAVVAANAVYTAKDKTAAREKLQGLQQALKDVSDAREPFFAALEGQLDPIRKLKLTNQLNEFIAYQEDTAQLGLTISPAAALLQANEEPTVKSREQMVASITALGNDVLAGLDKTRIEAATQRGQAQMALIVVPAIGLLLALGAAGWLTVTQIQRPLIRLKSSMAALADNDLEVEVPFTKRRDEMGEMARAIEVFQRALLEKRDADAALLARAEADRQRAEHLAEAARAFEEEAHAMMSAVAEAAEKMNGAADAMAMASSATQTQAQQAADAADAAARAVNSIAGSARHLSDSADEIGTRIRTTSEIAAAALQETEQTGAAANQLVAAVSKISEVVGVIASIAEQTNLLALNATIEAARAGDKGRGFSVVASEVKALAEQTARATAQVTDEITNIQNASRGTSKAVELIAETIRNMNLLAREVADAAVGQGHASRDISVSMDEAAGGSRTVSASIGGVQDAVASNGDHVSEVQTLAGRLAERAQLLGRSVETFLSCVRAA</sequence>
<dbReference type="InterPro" id="IPR003660">
    <property type="entry name" value="HAMP_dom"/>
</dbReference>
<reference evidence="7 8" key="3">
    <citation type="journal article" date="2008" name="BMC Genomics">
        <title>The genome of the versatile nitrogen fixer Azorhizobium caulinodans ORS571.</title>
        <authorList>
            <person name="Lee KB."/>
            <person name="Backer P.D."/>
            <person name="Aono T."/>
            <person name="Liu CT."/>
            <person name="Suzuki S."/>
            <person name="Suzuki T."/>
            <person name="Kaneko T."/>
            <person name="Yamada M."/>
            <person name="Tabata S."/>
            <person name="Kupfer D.M."/>
            <person name="Najar F.Z."/>
            <person name="Wiley G.B."/>
            <person name="Roe B."/>
            <person name="Binnewies T.T."/>
            <person name="Ussery D.W."/>
            <person name="D'Haeze W."/>
            <person name="Herder J.D."/>
            <person name="Gevers D."/>
            <person name="Vereecke D."/>
            <person name="Holsters M."/>
            <person name="Oyaizu H."/>
        </authorList>
    </citation>
    <scope>NUCLEOTIDE SEQUENCE [LARGE SCALE GENOMIC DNA]</scope>
    <source>
        <strain evidence="8">ATCC 43989 / DSM 5975 / JCM 20966 / LMG 6465 / NBRC 14845 / NCIMB 13405 / ORS 571</strain>
    </source>
</reference>
<reference evidence="7 8" key="4">
    <citation type="journal article" date="2009" name="Appl. Environ. Microbiol.">
        <title>Comparative genome-wide transcriptional profiling of Azorhizobium caulinodans ORS571 grown under free-living and symbiotic conditions.</title>
        <authorList>
            <person name="Tsukada S."/>
            <person name="Aono T."/>
            <person name="Akiba N."/>
            <person name="Lee KB."/>
            <person name="Liu CT."/>
            <person name="Toyazaki H."/>
            <person name="Oyaizu H."/>
        </authorList>
    </citation>
    <scope>NUCLEOTIDE SEQUENCE [LARGE SCALE GENOMIC DNA]</scope>
    <source>
        <strain evidence="8">ATCC 43989 / DSM 5975 / JCM 20966 / LMG 6465 / NBRC 14845 / NCIMB 13405 / ORS 571</strain>
    </source>
</reference>
<reference evidence="7 8" key="6">
    <citation type="journal article" date="2011" name="Appl. Environ. Microbiol.">
        <title>Involvement of the azorhizobial chromosome partition gene (parA) in the onset of bacteroid differentiation during Sesbania rostrata stem nodule development.</title>
        <authorList>
            <person name="Liu CT."/>
            <person name="Lee KB."/>
            <person name="Wang YS."/>
            <person name="Peng MH."/>
            <person name="Lee KT."/>
            <person name="Suzuki S."/>
            <person name="Suzuki T."/>
            <person name="Oyaizu H."/>
        </authorList>
    </citation>
    <scope>NUCLEOTIDE SEQUENCE [LARGE SCALE GENOMIC DNA]</scope>
    <source>
        <strain evidence="8">ATCC 43989 / DSM 5975 / JCM 20966 / LMG 6465 / NBRC 14845 / NCIMB 13405 / ORS 571</strain>
    </source>
</reference>
<keyword evidence="4" id="KW-1133">Transmembrane helix</keyword>
<dbReference type="eggNOG" id="COG0840">
    <property type="taxonomic scope" value="Bacteria"/>
</dbReference>
<evidence type="ECO:0000313" key="7">
    <source>
        <dbReference type="EMBL" id="BAF90438.1"/>
    </source>
</evidence>
<dbReference type="Pfam" id="PF00672">
    <property type="entry name" value="HAMP"/>
    <property type="match status" value="1"/>
</dbReference>
<dbReference type="STRING" id="438753.AZC_4440"/>
<dbReference type="GO" id="GO:0006935">
    <property type="term" value="P:chemotaxis"/>
    <property type="evidence" value="ECO:0007669"/>
    <property type="project" value="InterPro"/>
</dbReference>
<accession>A8HWK0</accession>
<dbReference type="SMART" id="SM00283">
    <property type="entry name" value="MA"/>
    <property type="match status" value="1"/>
</dbReference>
<dbReference type="AlphaFoldDB" id="A8HWK0"/>
<dbReference type="PANTHER" id="PTHR32089:SF112">
    <property type="entry name" value="LYSOZYME-LIKE PROTEIN-RELATED"/>
    <property type="match status" value="1"/>
</dbReference>
<dbReference type="PROSITE" id="PS50111">
    <property type="entry name" value="CHEMOTAXIS_TRANSDUC_2"/>
    <property type="match status" value="1"/>
</dbReference>
<dbReference type="KEGG" id="azc:AZC_4440"/>
<evidence type="ECO:0000256" key="3">
    <source>
        <dbReference type="PROSITE-ProRule" id="PRU00284"/>
    </source>
</evidence>
<evidence type="ECO:0000256" key="4">
    <source>
        <dbReference type="SAM" id="Phobius"/>
    </source>
</evidence>
<feature type="domain" description="Methyl-accepting transducer" evidence="5">
    <location>
        <begin position="320"/>
        <end position="556"/>
    </location>
</feature>
<dbReference type="Pfam" id="PF00015">
    <property type="entry name" value="MCPsignal"/>
    <property type="match status" value="1"/>
</dbReference>
<reference evidence="8" key="2">
    <citation type="submission" date="2007-04" db="EMBL/GenBank/DDBJ databases">
        <title>Complete genome sequence of the nitrogen-fixing bacterium Azorhizobium caulinodans ORS571.</title>
        <authorList>
            <person name="Lee K.B."/>
            <person name="Backer P.D."/>
            <person name="Aono T."/>
            <person name="Liu C.T."/>
            <person name="Suzuki S."/>
            <person name="Suzuki T."/>
            <person name="Kaneko T."/>
            <person name="Yamada M."/>
            <person name="Tabata S."/>
            <person name="Kupfer D.M."/>
            <person name="Najar F.Z."/>
            <person name="Wiley G.B."/>
            <person name="Roe B."/>
            <person name="Binnewies T."/>
            <person name="Ussery D."/>
            <person name="Vereecke D."/>
            <person name="Gevers D."/>
            <person name="Holsters M."/>
            <person name="Oyaizu H."/>
        </authorList>
    </citation>
    <scope>NUCLEOTIDE SEQUENCE [LARGE SCALE GENOMIC DNA]</scope>
    <source>
        <strain evidence="8">ATCC 43989 / DSM 5975 / JCM 20966 / LMG 6465 / NBRC 14845 / NCIMB 13405 / ORS 571</strain>
    </source>
</reference>
<dbReference type="GO" id="GO:0004888">
    <property type="term" value="F:transmembrane signaling receptor activity"/>
    <property type="evidence" value="ECO:0007669"/>
    <property type="project" value="InterPro"/>
</dbReference>
<proteinExistence type="inferred from homology"/>
<keyword evidence="8" id="KW-1185">Reference proteome</keyword>
<gene>
    <name evidence="7" type="ordered locus">AZC_4440</name>
</gene>
<comment type="similarity">
    <text evidence="2">Belongs to the methyl-accepting chemotaxis (MCP) protein family.</text>
</comment>
<dbReference type="InterPro" id="IPR004090">
    <property type="entry name" value="Chemotax_Me-accpt_rcpt"/>
</dbReference>
<keyword evidence="4" id="KW-0812">Transmembrane</keyword>
<dbReference type="Proteomes" id="UP000000270">
    <property type="component" value="Chromosome"/>
</dbReference>
<dbReference type="InterPro" id="IPR004089">
    <property type="entry name" value="MCPsignal_dom"/>
</dbReference>
<dbReference type="CDD" id="cd06225">
    <property type="entry name" value="HAMP"/>
    <property type="match status" value="1"/>
</dbReference>
<evidence type="ECO:0000313" key="8">
    <source>
        <dbReference type="Proteomes" id="UP000000270"/>
    </source>
</evidence>
<feature type="domain" description="HAMP" evidence="6">
    <location>
        <begin position="227"/>
        <end position="280"/>
    </location>
</feature>
<evidence type="ECO:0000256" key="1">
    <source>
        <dbReference type="ARBA" id="ARBA00023224"/>
    </source>
</evidence>
<dbReference type="HOGENOM" id="CLU_000445_107_27_5"/>
<dbReference type="Gene3D" id="1.10.287.950">
    <property type="entry name" value="Methyl-accepting chemotaxis protein"/>
    <property type="match status" value="1"/>
</dbReference>
<keyword evidence="1 3" id="KW-0807">Transducer</keyword>
<dbReference type="EMBL" id="AP009384">
    <property type="protein sequence ID" value="BAF90438.1"/>
    <property type="molecule type" value="Genomic_DNA"/>
</dbReference>
<dbReference type="SUPFAM" id="SSF58104">
    <property type="entry name" value="Methyl-accepting chemotaxis protein (MCP) signaling domain"/>
    <property type="match status" value="1"/>
</dbReference>
<reference evidence="7 8" key="5">
    <citation type="journal article" date="2010" name="Appl. Environ. Microbiol.">
        <title>phrR-like gene praR of Azorhizobium caulinodans ORS571 is essential for symbiosis with Sesbania rostrata and is involved in expression of reb genes.</title>
        <authorList>
            <person name="Akiba N."/>
            <person name="Aono T."/>
            <person name="Toyazaki H."/>
            <person name="Sato S."/>
            <person name="Oyaizu H."/>
        </authorList>
    </citation>
    <scope>NUCLEOTIDE SEQUENCE [LARGE SCALE GENOMIC DNA]</scope>
    <source>
        <strain evidence="8">ATCC 43989 / DSM 5975 / JCM 20966 / LMG 6465 / NBRC 14845 / NCIMB 13405 / ORS 571</strain>
    </source>
</reference>
<name>A8HWK0_AZOC5</name>
<protein>
    <submittedName>
        <fullName evidence="7">Putative methyl-accepting chemotaxis protein</fullName>
    </submittedName>
</protein>
<dbReference type="SMART" id="SM00304">
    <property type="entry name" value="HAMP"/>
    <property type="match status" value="1"/>
</dbReference>
<organism evidence="7 8">
    <name type="scientific">Azorhizobium caulinodans (strain ATCC 43989 / DSM 5975 / JCM 20966 / LMG 6465 / NBRC 14845 / NCIMB 13405 / ORS 571)</name>
    <dbReference type="NCBI Taxonomy" id="438753"/>
    <lineage>
        <taxon>Bacteria</taxon>
        <taxon>Pseudomonadati</taxon>
        <taxon>Pseudomonadota</taxon>
        <taxon>Alphaproteobacteria</taxon>
        <taxon>Hyphomicrobiales</taxon>
        <taxon>Xanthobacteraceae</taxon>
        <taxon>Azorhizobium</taxon>
    </lineage>
</organism>
<dbReference type="PROSITE" id="PS50885">
    <property type="entry name" value="HAMP"/>
    <property type="match status" value="1"/>
</dbReference>
<dbReference type="PANTHER" id="PTHR32089">
    <property type="entry name" value="METHYL-ACCEPTING CHEMOTAXIS PROTEIN MCPB"/>
    <property type="match status" value="1"/>
</dbReference>
<dbReference type="PRINTS" id="PR00260">
    <property type="entry name" value="CHEMTRNSDUCR"/>
</dbReference>
<evidence type="ECO:0000256" key="2">
    <source>
        <dbReference type="ARBA" id="ARBA00029447"/>
    </source>
</evidence>
<reference evidence="7 8" key="1">
    <citation type="journal article" date="2007" name="Appl. Environ. Microbiol.">
        <title>Rhizobial factors required for stem nodule maturation and maintenance in Sesbania rostrata-Azorhizobium caulinodans ORS571 symbiosis.</title>
        <authorList>
            <person name="Suzuki S."/>
            <person name="Aono T."/>
            <person name="Lee KB."/>
            <person name="Suzuki T."/>
            <person name="Liu CT."/>
            <person name="Miwa H."/>
            <person name="Wakao S."/>
            <person name="Iki T."/>
            <person name="Oyaizu H."/>
        </authorList>
    </citation>
    <scope>NUCLEOTIDE SEQUENCE [LARGE SCALE GENOMIC DNA]</scope>
    <source>
        <strain evidence="8">ATCC 43989 / DSM 5975 / JCM 20966 / LMG 6465 / NBRC 14845 / NCIMB 13405 / ORS 571</strain>
    </source>
</reference>
<dbReference type="GO" id="GO:0007165">
    <property type="term" value="P:signal transduction"/>
    <property type="evidence" value="ECO:0007669"/>
    <property type="project" value="UniProtKB-KW"/>
</dbReference>
<dbReference type="GO" id="GO:0016020">
    <property type="term" value="C:membrane"/>
    <property type="evidence" value="ECO:0007669"/>
    <property type="project" value="InterPro"/>
</dbReference>
<evidence type="ECO:0000259" key="5">
    <source>
        <dbReference type="PROSITE" id="PS50111"/>
    </source>
</evidence>
<dbReference type="Gene3D" id="1.10.8.500">
    <property type="entry name" value="HAMP domain in histidine kinase"/>
    <property type="match status" value="1"/>
</dbReference>
<evidence type="ECO:0000259" key="6">
    <source>
        <dbReference type="PROSITE" id="PS50885"/>
    </source>
</evidence>